<accession>A0A3A4APT6</accession>
<evidence type="ECO:0000313" key="2">
    <source>
        <dbReference type="EMBL" id="RJL23298.1"/>
    </source>
</evidence>
<organism evidence="2 3">
    <name type="scientific">Bailinhaonella thermotolerans</name>
    <dbReference type="NCBI Taxonomy" id="1070861"/>
    <lineage>
        <taxon>Bacteria</taxon>
        <taxon>Bacillati</taxon>
        <taxon>Actinomycetota</taxon>
        <taxon>Actinomycetes</taxon>
        <taxon>Streptosporangiales</taxon>
        <taxon>Streptosporangiaceae</taxon>
        <taxon>Bailinhaonella</taxon>
    </lineage>
</organism>
<sequence length="68" mass="7266">MDDDMYLHALLDRYGLTPQFSAVWGKVPESDPCTRRSQSPPPVVPGASRAGIPGWADRRRAAAGGGTV</sequence>
<dbReference type="AlphaFoldDB" id="A0A3A4APT6"/>
<comment type="caution">
    <text evidence="2">The sequence shown here is derived from an EMBL/GenBank/DDBJ whole genome shotgun (WGS) entry which is preliminary data.</text>
</comment>
<protein>
    <submittedName>
        <fullName evidence="2">Uncharacterized protein</fullName>
    </submittedName>
</protein>
<evidence type="ECO:0000313" key="3">
    <source>
        <dbReference type="Proteomes" id="UP000265768"/>
    </source>
</evidence>
<reference evidence="2 3" key="1">
    <citation type="submission" date="2018-09" db="EMBL/GenBank/DDBJ databases">
        <title>YIM 75507 draft genome.</title>
        <authorList>
            <person name="Tang S."/>
            <person name="Feng Y."/>
        </authorList>
    </citation>
    <scope>NUCLEOTIDE SEQUENCE [LARGE SCALE GENOMIC DNA]</scope>
    <source>
        <strain evidence="2 3">YIM 75507</strain>
    </source>
</reference>
<dbReference type="EMBL" id="QZEY01000019">
    <property type="protein sequence ID" value="RJL23298.1"/>
    <property type="molecule type" value="Genomic_DNA"/>
</dbReference>
<proteinExistence type="predicted"/>
<name>A0A3A4APT6_9ACTN</name>
<keyword evidence="3" id="KW-1185">Reference proteome</keyword>
<dbReference type="Proteomes" id="UP000265768">
    <property type="component" value="Unassembled WGS sequence"/>
</dbReference>
<evidence type="ECO:0000256" key="1">
    <source>
        <dbReference type="SAM" id="MobiDB-lite"/>
    </source>
</evidence>
<gene>
    <name evidence="2" type="ORF">D5H75_33600</name>
</gene>
<feature type="region of interest" description="Disordered" evidence="1">
    <location>
        <begin position="28"/>
        <end position="68"/>
    </location>
</feature>